<dbReference type="AlphaFoldDB" id="X8DWH1"/>
<proteinExistence type="predicted"/>
<accession>X8DWH1</accession>
<sequence>MVADMSLRAEEYVWIPGRSLELSFSQMVDYIRIDELNPAYATALAAYRKLYGEPLIGSTRAVFLTGSGHVIKVPYSIEGEEANRIESQHVATASEVPLTPTEALVEADLPDDVVAADDGRTLLIVRAVEVQLVPEGYSGHLPSWVAKLPDGQQVGWLSDGSLVAFDL</sequence>
<organism evidence="1 2">
    <name type="scientific">Mycobacteroides abscessus subsp. bolletii 1513</name>
    <dbReference type="NCBI Taxonomy" id="1299321"/>
    <lineage>
        <taxon>Bacteria</taxon>
        <taxon>Bacillati</taxon>
        <taxon>Actinomycetota</taxon>
        <taxon>Actinomycetes</taxon>
        <taxon>Mycobacteriales</taxon>
        <taxon>Mycobacteriaceae</taxon>
        <taxon>Mycobacteroides</taxon>
        <taxon>Mycobacteroides abscessus</taxon>
    </lineage>
</organism>
<evidence type="ECO:0000313" key="2">
    <source>
        <dbReference type="Proteomes" id="UP000023351"/>
    </source>
</evidence>
<reference evidence="1 2" key="1">
    <citation type="submission" date="2013-12" db="EMBL/GenBank/DDBJ databases">
        <authorList>
            <person name="Zelazny A."/>
            <person name="Olivier K."/>
            <person name="Holland S."/>
            <person name="Lenaerts A."/>
            <person name="Ordway D."/>
            <person name="DeGroote M.A."/>
            <person name="Parker T."/>
            <person name="Sizemore C."/>
            <person name="Tallon L.J."/>
            <person name="Sadzewicz L.K."/>
            <person name="Sengamalay N."/>
            <person name="Fraser C.M."/>
            <person name="Hine E."/>
            <person name="Shefchek K.A."/>
            <person name="Das S.P."/>
            <person name="Tettelin H."/>
        </authorList>
    </citation>
    <scope>NUCLEOTIDE SEQUENCE [LARGE SCALE GENOMIC DNA]</scope>
    <source>
        <strain evidence="1 2">1513</strain>
    </source>
</reference>
<protein>
    <submittedName>
        <fullName evidence="1">Uncharacterized protein</fullName>
    </submittedName>
</protein>
<dbReference type="EMBL" id="JAOJ01000002">
    <property type="protein sequence ID" value="EUA72306.1"/>
    <property type="molecule type" value="Genomic_DNA"/>
</dbReference>
<gene>
    <name evidence="1" type="ORF">I540_3380</name>
</gene>
<dbReference type="Proteomes" id="UP000023351">
    <property type="component" value="Unassembled WGS sequence"/>
</dbReference>
<evidence type="ECO:0000313" key="1">
    <source>
        <dbReference type="EMBL" id="EUA72306.1"/>
    </source>
</evidence>
<name>X8DWH1_9MYCO</name>
<dbReference type="PATRIC" id="fig|1299321.3.peg.3247"/>
<comment type="caution">
    <text evidence="1">The sequence shown here is derived from an EMBL/GenBank/DDBJ whole genome shotgun (WGS) entry which is preliminary data.</text>
</comment>